<organism evidence="3 4">
    <name type="scientific">Lunasporangiospora selenospora</name>
    <dbReference type="NCBI Taxonomy" id="979761"/>
    <lineage>
        <taxon>Eukaryota</taxon>
        <taxon>Fungi</taxon>
        <taxon>Fungi incertae sedis</taxon>
        <taxon>Mucoromycota</taxon>
        <taxon>Mortierellomycotina</taxon>
        <taxon>Mortierellomycetes</taxon>
        <taxon>Mortierellales</taxon>
        <taxon>Mortierellaceae</taxon>
        <taxon>Lunasporangiospora</taxon>
    </lineage>
</organism>
<comment type="similarity">
    <text evidence="1">Belongs to the saccharopine dehydrogenase family.</text>
</comment>
<proteinExistence type="inferred from homology"/>
<dbReference type="Proteomes" id="UP000780801">
    <property type="component" value="Unassembled WGS sequence"/>
</dbReference>
<dbReference type="AlphaFoldDB" id="A0A9P6FKW3"/>
<feature type="domain" description="Saccharopine dehydrogenase NADP binding" evidence="2">
    <location>
        <begin position="6"/>
        <end position="79"/>
    </location>
</feature>
<evidence type="ECO:0000313" key="3">
    <source>
        <dbReference type="EMBL" id="KAF9577288.1"/>
    </source>
</evidence>
<keyword evidence="4" id="KW-1185">Reference proteome</keyword>
<gene>
    <name evidence="3" type="ORF">BGW38_007610</name>
</gene>
<evidence type="ECO:0000256" key="1">
    <source>
        <dbReference type="ARBA" id="ARBA00038048"/>
    </source>
</evidence>
<dbReference type="InterPro" id="IPR005097">
    <property type="entry name" value="Sacchrp_dh_NADP-bd"/>
</dbReference>
<comment type="caution">
    <text evidence="3">The sequence shown here is derived from an EMBL/GenBank/DDBJ whole genome shotgun (WGS) entry which is preliminary data.</text>
</comment>
<evidence type="ECO:0000259" key="2">
    <source>
        <dbReference type="Pfam" id="PF03435"/>
    </source>
</evidence>
<feature type="non-terminal residue" evidence="3">
    <location>
        <position position="1"/>
    </location>
</feature>
<dbReference type="Pfam" id="PF03435">
    <property type="entry name" value="Sacchrp_dh_NADP"/>
    <property type="match status" value="1"/>
</dbReference>
<dbReference type="OrthoDB" id="10268090at2759"/>
<dbReference type="InterPro" id="IPR036291">
    <property type="entry name" value="NAD(P)-bd_dom_sf"/>
</dbReference>
<reference evidence="3" key="1">
    <citation type="journal article" date="2020" name="Fungal Divers.">
        <title>Resolving the Mortierellaceae phylogeny through synthesis of multi-gene phylogenetics and phylogenomics.</title>
        <authorList>
            <person name="Vandepol N."/>
            <person name="Liber J."/>
            <person name="Desiro A."/>
            <person name="Na H."/>
            <person name="Kennedy M."/>
            <person name="Barry K."/>
            <person name="Grigoriev I.V."/>
            <person name="Miller A.N."/>
            <person name="O'Donnell K."/>
            <person name="Stajich J.E."/>
            <person name="Bonito G."/>
        </authorList>
    </citation>
    <scope>NUCLEOTIDE SEQUENCE</scope>
    <source>
        <strain evidence="3">KOD1015</strain>
    </source>
</reference>
<accession>A0A9P6FKW3</accession>
<feature type="non-terminal residue" evidence="3">
    <location>
        <position position="328"/>
    </location>
</feature>
<dbReference type="SUPFAM" id="SSF51735">
    <property type="entry name" value="NAD(P)-binding Rossmann-fold domains"/>
    <property type="match status" value="1"/>
</dbReference>
<evidence type="ECO:0000313" key="4">
    <source>
        <dbReference type="Proteomes" id="UP000780801"/>
    </source>
</evidence>
<dbReference type="PANTHER" id="PTHR12286:SF5">
    <property type="entry name" value="SACCHAROPINE DEHYDROGENASE-LIKE OXIDOREDUCTASE"/>
    <property type="match status" value="1"/>
</dbReference>
<dbReference type="InterPro" id="IPR051276">
    <property type="entry name" value="Saccharopine_DH-like_oxidrdct"/>
</dbReference>
<dbReference type="EMBL" id="JAABOA010005034">
    <property type="protein sequence ID" value="KAF9577288.1"/>
    <property type="molecule type" value="Genomic_DNA"/>
</dbReference>
<dbReference type="Gene3D" id="3.40.50.720">
    <property type="entry name" value="NAD(P)-binding Rossmann-like Domain"/>
    <property type="match status" value="1"/>
</dbReference>
<dbReference type="GO" id="GO:0005886">
    <property type="term" value="C:plasma membrane"/>
    <property type="evidence" value="ECO:0007669"/>
    <property type="project" value="TreeGrafter"/>
</dbReference>
<protein>
    <recommendedName>
        <fullName evidence="2">Saccharopine dehydrogenase NADP binding domain-containing protein</fullName>
    </recommendedName>
</protein>
<dbReference type="PANTHER" id="PTHR12286">
    <property type="entry name" value="SACCHAROPINE DEHYDROGENASE-LIKE OXIDOREDUCTASE"/>
    <property type="match status" value="1"/>
</dbReference>
<sequence>SLPLIKADASDPDSLDAMVAKTKVVISTVGPFIVHGEPLVNSCVKHGTHYVDSTGESPFVKRIIDKYHKEAEAKKVIVVSQCGFDSVPSDIGTKMVVDFIRKEYNLGTQSVKLSVTDLRGEASGGTLASACEIIGKREGGVGDLLNQNSLVPESVADNVKPARITVPCVNYDRDFLKWQGYFVMSSSNEKIVKRSHGLALEADGEGYGKGFSYYETMSFPGNRILPAPGTGPSDESIAKGRFTIKVVGESTLPEVAEGEEAPEPVRVMAVVRGGEPGYSETCRYLVECAMCLVDSEDRVREENKVTGGVLTPAHAFGQILIRRLLDQK</sequence>
<name>A0A9P6FKW3_9FUNG</name>
<dbReference type="GO" id="GO:0009247">
    <property type="term" value="P:glycolipid biosynthetic process"/>
    <property type="evidence" value="ECO:0007669"/>
    <property type="project" value="TreeGrafter"/>
</dbReference>